<name>G3AQI7_SPAPN</name>
<organism evidence="5">
    <name type="scientific">Spathaspora passalidarum (strain NRRL Y-27907 / 11-Y1)</name>
    <dbReference type="NCBI Taxonomy" id="619300"/>
    <lineage>
        <taxon>Eukaryota</taxon>
        <taxon>Fungi</taxon>
        <taxon>Dikarya</taxon>
        <taxon>Ascomycota</taxon>
        <taxon>Saccharomycotina</taxon>
        <taxon>Pichiomycetes</taxon>
        <taxon>Debaryomycetaceae</taxon>
        <taxon>Spathaspora</taxon>
    </lineage>
</organism>
<dbReference type="RefSeq" id="XP_007376312.1">
    <property type="nucleotide sequence ID" value="XM_007376250.1"/>
</dbReference>
<keyword evidence="2" id="KW-1133">Transmembrane helix</keyword>
<dbReference type="OMA" id="PLENMAM"/>
<feature type="transmembrane region" description="Helical" evidence="2">
    <location>
        <begin position="310"/>
        <end position="331"/>
    </location>
</feature>
<evidence type="ECO:0000256" key="2">
    <source>
        <dbReference type="SAM" id="Phobius"/>
    </source>
</evidence>
<feature type="compositionally biased region" description="Acidic residues" evidence="1">
    <location>
        <begin position="515"/>
        <end position="525"/>
    </location>
</feature>
<evidence type="ECO:0000259" key="3">
    <source>
        <dbReference type="Pfam" id="PF12051"/>
    </source>
</evidence>
<protein>
    <recommendedName>
        <fullName evidence="3">DUF3533 domain-containing protein</fullName>
    </recommendedName>
</protein>
<accession>G3AQI7</accession>
<feature type="region of interest" description="Disordered" evidence="1">
    <location>
        <begin position="26"/>
        <end position="62"/>
    </location>
</feature>
<dbReference type="Pfam" id="PF12051">
    <property type="entry name" value="DUF3533"/>
    <property type="match status" value="1"/>
</dbReference>
<gene>
    <name evidence="4" type="ORF">SPAPADRAFT_154832</name>
</gene>
<dbReference type="HOGENOM" id="CLU_020178_0_1_1"/>
<dbReference type="PANTHER" id="PTHR34814">
    <property type="entry name" value="NITROSOGUANIDINE RESISTANCE PROTEIN SNG1"/>
    <property type="match status" value="1"/>
</dbReference>
<dbReference type="Proteomes" id="UP000000709">
    <property type="component" value="Unassembled WGS sequence"/>
</dbReference>
<dbReference type="KEGG" id="spaa:SPAPADRAFT_154832"/>
<feature type="transmembrane region" description="Helical" evidence="2">
    <location>
        <begin position="381"/>
        <end position="408"/>
    </location>
</feature>
<keyword evidence="2" id="KW-0472">Membrane</keyword>
<feature type="domain" description="DUF3533" evidence="3">
    <location>
        <begin position="96"/>
        <end position="481"/>
    </location>
</feature>
<dbReference type="AlphaFoldDB" id="G3AQI7"/>
<feature type="transmembrane region" description="Helical" evidence="2">
    <location>
        <begin position="415"/>
        <end position="434"/>
    </location>
</feature>
<dbReference type="GeneID" id="18871001"/>
<keyword evidence="2" id="KW-0812">Transmembrane</keyword>
<feature type="transmembrane region" description="Helical" evidence="2">
    <location>
        <begin position="470"/>
        <end position="491"/>
    </location>
</feature>
<keyword evidence="5" id="KW-1185">Reference proteome</keyword>
<reference evidence="4 5" key="1">
    <citation type="journal article" date="2011" name="Proc. Natl. Acad. Sci. U.S.A.">
        <title>Comparative genomics of xylose-fermenting fungi for enhanced biofuel production.</title>
        <authorList>
            <person name="Wohlbach D.J."/>
            <person name="Kuo A."/>
            <person name="Sato T.K."/>
            <person name="Potts K.M."/>
            <person name="Salamov A.A."/>
            <person name="LaButti K.M."/>
            <person name="Sun H."/>
            <person name="Clum A."/>
            <person name="Pangilinan J.L."/>
            <person name="Lindquist E.A."/>
            <person name="Lucas S."/>
            <person name="Lapidus A."/>
            <person name="Jin M."/>
            <person name="Gunawan C."/>
            <person name="Balan V."/>
            <person name="Dale B.E."/>
            <person name="Jeffries T.W."/>
            <person name="Zinkel R."/>
            <person name="Barry K.W."/>
            <person name="Grigoriev I.V."/>
            <person name="Gasch A.P."/>
        </authorList>
    </citation>
    <scope>NUCLEOTIDE SEQUENCE [LARGE SCALE GENOMIC DNA]</scope>
    <source>
        <strain evidence="5">NRRL Y-27907 / 11-Y1</strain>
    </source>
</reference>
<dbReference type="PANTHER" id="PTHR34814:SF1">
    <property type="entry name" value="NITROSOGUANIDINE RESISTANCE PROTEIN SNG1"/>
    <property type="match status" value="1"/>
</dbReference>
<feature type="transmembrane region" description="Helical" evidence="2">
    <location>
        <begin position="88"/>
        <end position="111"/>
    </location>
</feature>
<feature type="transmembrane region" description="Helical" evidence="2">
    <location>
        <begin position="343"/>
        <end position="369"/>
    </location>
</feature>
<dbReference type="OrthoDB" id="2140105at2759"/>
<sequence>MSEDNSELARIYSTLSIQPSVVESMQPYIGRSSQDTEKGNSGSDDIDDENEKTETSGAPLSRQQTFLQKVQSRYSFFNENLNEHRKKLYLKFGMIYLTMAVGVLAIFSIYWGSMYGRNGRIQNLNMLVIIEDDTTINGIPPLFGDFLKQVLDTPLARARGNWHIFNSTEFGQIAVENNNNIEQELERQIHHQKYWSSIYVKPNATWNFYNAIITGDTGYNVTNSSIVSVYETGRDFMNMNLYITPSIQAVERLWLGSQANLTDTLVQHVNGSALSQAGAINILATPLNFVYYDRIKYTDPVLVAPSQVGLIYMVIITFFQFNFFSDLHMAIAKTGMHKHHYVLYRIFASVLSYFVLSLFFSLVSLAFQVDFTKAFGKAGFLVYWLLSFLTMWAVGAANELMALLCILVYPPLIGFWMLFWVIINIAPTFTPIALSPEFFRYGYSMPIHNSYEAAKVVLFNTYKGQMGRNVGILIAWVVLLTAATPFVIAFFGKTMMKRAQKAAKEEAEKKKKKEEEEEEAESGGV</sequence>
<dbReference type="EMBL" id="GL996503">
    <property type="protein sequence ID" value="EGW31534.1"/>
    <property type="molecule type" value="Genomic_DNA"/>
</dbReference>
<feature type="region of interest" description="Disordered" evidence="1">
    <location>
        <begin position="502"/>
        <end position="525"/>
    </location>
</feature>
<dbReference type="eggNOG" id="ENOG502QUA0">
    <property type="taxonomic scope" value="Eukaryota"/>
</dbReference>
<dbReference type="GO" id="GO:0016020">
    <property type="term" value="C:membrane"/>
    <property type="evidence" value="ECO:0007669"/>
    <property type="project" value="TreeGrafter"/>
</dbReference>
<evidence type="ECO:0000313" key="5">
    <source>
        <dbReference type="Proteomes" id="UP000000709"/>
    </source>
</evidence>
<evidence type="ECO:0000313" key="4">
    <source>
        <dbReference type="EMBL" id="EGW31534.1"/>
    </source>
</evidence>
<evidence type="ECO:0000256" key="1">
    <source>
        <dbReference type="SAM" id="MobiDB-lite"/>
    </source>
</evidence>
<dbReference type="InterPro" id="IPR053001">
    <property type="entry name" value="MNNG_permease-like"/>
</dbReference>
<proteinExistence type="predicted"/>
<dbReference type="InterPro" id="IPR022703">
    <property type="entry name" value="DUF3533"/>
</dbReference>
<dbReference type="InParanoid" id="G3AQI7"/>
<dbReference type="FunCoup" id="G3AQI7">
    <property type="interactions" value="34"/>
</dbReference>